<sequence length="227" mass="25019">MDDVVGWQPRFDVAARAWRELMAASEAGAAEKVDHWRDAFDAARQAQQRLVEAGQWLGGPSTLLAAIGRQYSELAMTAALGWLLRPDGHHGLGRAALDEFGESLGVDVSGPVRIVLEEVRHDTRADLVVYGTGWTLVVEAKTFSSERPHQLARIHDLWEREAAPTFVFLTRLQTEPRSAGASAVHWRNQLWRQVAAAVRAAVAKTDPTVVAGGVHDYLKTLELFHDA</sequence>
<comment type="caution">
    <text evidence="1">The sequence shown here is derived from an EMBL/GenBank/DDBJ whole genome shotgun (WGS) entry which is preliminary data.</text>
</comment>
<protein>
    <submittedName>
        <fullName evidence="1">PD-(D/E)XK nuclease superfamily protein</fullName>
    </submittedName>
</protein>
<dbReference type="OrthoDB" id="5178099at2"/>
<proteinExistence type="predicted"/>
<name>A0A2T0KI49_9ACTN</name>
<evidence type="ECO:0000313" key="2">
    <source>
        <dbReference type="Proteomes" id="UP000239415"/>
    </source>
</evidence>
<keyword evidence="2" id="KW-1185">Reference proteome</keyword>
<organism evidence="1 2">
    <name type="scientific">Actinoplanes italicus</name>
    <dbReference type="NCBI Taxonomy" id="113567"/>
    <lineage>
        <taxon>Bacteria</taxon>
        <taxon>Bacillati</taxon>
        <taxon>Actinomycetota</taxon>
        <taxon>Actinomycetes</taxon>
        <taxon>Micromonosporales</taxon>
        <taxon>Micromonosporaceae</taxon>
        <taxon>Actinoplanes</taxon>
    </lineage>
</organism>
<dbReference type="AlphaFoldDB" id="A0A2T0KI49"/>
<accession>A0A2T0KI49</accession>
<gene>
    <name evidence="1" type="ORF">CLV67_104445</name>
</gene>
<dbReference type="EMBL" id="PVMZ01000004">
    <property type="protein sequence ID" value="PRX22917.1"/>
    <property type="molecule type" value="Genomic_DNA"/>
</dbReference>
<dbReference type="RefSeq" id="WP_106317939.1">
    <property type="nucleotide sequence ID" value="NZ_BOMO01000022.1"/>
</dbReference>
<reference evidence="1 2" key="1">
    <citation type="submission" date="2018-03" db="EMBL/GenBank/DDBJ databases">
        <title>Genomic Encyclopedia of Archaeal and Bacterial Type Strains, Phase II (KMG-II): from individual species to whole genera.</title>
        <authorList>
            <person name="Goeker M."/>
        </authorList>
    </citation>
    <scope>NUCLEOTIDE SEQUENCE [LARGE SCALE GENOMIC DNA]</scope>
    <source>
        <strain evidence="1 2">DSM 43146</strain>
    </source>
</reference>
<evidence type="ECO:0000313" key="1">
    <source>
        <dbReference type="EMBL" id="PRX22917.1"/>
    </source>
</evidence>
<dbReference type="Proteomes" id="UP000239415">
    <property type="component" value="Unassembled WGS sequence"/>
</dbReference>